<evidence type="ECO:0000313" key="10">
    <source>
        <dbReference type="EMBL" id="OGK01743.1"/>
    </source>
</evidence>
<dbReference type="PANTHER" id="PTHR21225">
    <property type="entry name" value="PHOSPHO-2-DEHYDRO-3-DEOXYHEPTONATE ALDOLASE DAHP SYNTHETASE"/>
    <property type="match status" value="1"/>
</dbReference>
<dbReference type="InterPro" id="IPR013785">
    <property type="entry name" value="Aldolase_TIM"/>
</dbReference>
<dbReference type="Pfam" id="PF00793">
    <property type="entry name" value="DAHP_synth_1"/>
    <property type="match status" value="1"/>
</dbReference>
<reference evidence="10 11" key="1">
    <citation type="journal article" date="2016" name="Nat. Commun.">
        <title>Thousands of microbial genomes shed light on interconnected biogeochemical processes in an aquifer system.</title>
        <authorList>
            <person name="Anantharaman K."/>
            <person name="Brown C.T."/>
            <person name="Hug L.A."/>
            <person name="Sharon I."/>
            <person name="Castelle C.J."/>
            <person name="Probst A.J."/>
            <person name="Thomas B.C."/>
            <person name="Singh A."/>
            <person name="Wilkins M.J."/>
            <person name="Karaoz U."/>
            <person name="Brodie E.L."/>
            <person name="Williams K.H."/>
            <person name="Hubbard S.S."/>
            <person name="Banfield J.F."/>
        </authorList>
    </citation>
    <scope>NUCLEOTIDE SEQUENCE [LARGE SCALE GENOMIC DNA]</scope>
</reference>
<comment type="pathway">
    <text evidence="2 8">Metabolic intermediate biosynthesis; chorismate biosynthesis; chorismate from D-erythrose 4-phosphate and phosphoenolpyruvate: step 1/7.</text>
</comment>
<dbReference type="UniPathway" id="UPA00053">
    <property type="reaction ID" value="UER00084"/>
</dbReference>
<dbReference type="InterPro" id="IPR006219">
    <property type="entry name" value="DAHP_synth_1"/>
</dbReference>
<dbReference type="GO" id="GO:0009073">
    <property type="term" value="P:aromatic amino acid family biosynthetic process"/>
    <property type="evidence" value="ECO:0007669"/>
    <property type="project" value="UniProtKB-KW"/>
</dbReference>
<evidence type="ECO:0000256" key="7">
    <source>
        <dbReference type="ARBA" id="ARBA00047508"/>
    </source>
</evidence>
<evidence type="ECO:0000313" key="11">
    <source>
        <dbReference type="Proteomes" id="UP000179243"/>
    </source>
</evidence>
<dbReference type="NCBIfam" id="NF009395">
    <property type="entry name" value="PRK12755.1"/>
    <property type="match status" value="1"/>
</dbReference>
<evidence type="ECO:0000259" key="9">
    <source>
        <dbReference type="Pfam" id="PF00793"/>
    </source>
</evidence>
<comment type="function">
    <text evidence="1 8">Stereospecific condensation of phosphoenolpyruvate (PEP) and D-erythrose-4-phosphate (E4P) giving rise to 3-deoxy-D-arabino-heptulosonate-7-phosphate (DAHP).</text>
</comment>
<evidence type="ECO:0000256" key="2">
    <source>
        <dbReference type="ARBA" id="ARBA00004688"/>
    </source>
</evidence>
<sequence>MRRIQNVNIAGIAPLVPPVKLKKQLPVKEAVHTAVYASRETVKRILMRKDARLLAIVGPCSIHDESVALDYAARLNELRKKVARSMYVVMRVYFEKPRTTVGWKGLISDPYLDGSEDMAYGLALARRILIKIVSQGLPVATEMLDPIVPQYTSDLISWAAIGARTTESQTHREMASGLSMPVGFKNSTDGNLQVALDAMESSRHAHSFLGIDQNGRTAVVKTRGNPFCHLILRGGRARPNYDDASISDAEERLRQAKLNPALMLDCSHANSRKKHEEQATVLREVLRQRLAGGKSIIGFMLESNLFPGSQELVPDLAKLRYGVSITDACMGWKETEELLLHAHGSFCAAC</sequence>
<dbReference type="GO" id="GO:0009423">
    <property type="term" value="P:chorismate biosynthetic process"/>
    <property type="evidence" value="ECO:0007669"/>
    <property type="project" value="UniProtKB-UniPathway"/>
</dbReference>
<dbReference type="EC" id="2.5.1.54" evidence="8"/>
<dbReference type="GO" id="GO:0005737">
    <property type="term" value="C:cytoplasm"/>
    <property type="evidence" value="ECO:0007669"/>
    <property type="project" value="TreeGrafter"/>
</dbReference>
<evidence type="ECO:0000256" key="6">
    <source>
        <dbReference type="ARBA" id="ARBA00023141"/>
    </source>
</evidence>
<dbReference type="NCBIfam" id="TIGR00034">
    <property type="entry name" value="aroFGH"/>
    <property type="match status" value="1"/>
</dbReference>
<organism evidence="10 11">
    <name type="scientific">Candidatus Raymondbacteria bacterium RIFOXYD12_FULL_49_13</name>
    <dbReference type="NCBI Taxonomy" id="1817890"/>
    <lineage>
        <taxon>Bacteria</taxon>
        <taxon>Raymondiibacteriota</taxon>
    </lineage>
</organism>
<proteinExistence type="inferred from homology"/>
<dbReference type="PIRSF" id="PIRSF001361">
    <property type="entry name" value="DAHP_synthase"/>
    <property type="match status" value="1"/>
</dbReference>
<keyword evidence="4 8" id="KW-0028">Amino-acid biosynthesis</keyword>
<dbReference type="SUPFAM" id="SSF51569">
    <property type="entry name" value="Aldolase"/>
    <property type="match status" value="1"/>
</dbReference>
<dbReference type="EMBL" id="MFYX01000120">
    <property type="protein sequence ID" value="OGK01743.1"/>
    <property type="molecule type" value="Genomic_DNA"/>
</dbReference>
<keyword evidence="5 8" id="KW-0808">Transferase</keyword>
<name>A0A1F7F588_UNCRA</name>
<comment type="caution">
    <text evidence="10">The sequence shown here is derived from an EMBL/GenBank/DDBJ whole genome shotgun (WGS) entry which is preliminary data.</text>
</comment>
<dbReference type="Proteomes" id="UP000179243">
    <property type="component" value="Unassembled WGS sequence"/>
</dbReference>
<evidence type="ECO:0000256" key="4">
    <source>
        <dbReference type="ARBA" id="ARBA00022605"/>
    </source>
</evidence>
<accession>A0A1F7F588</accession>
<dbReference type="InterPro" id="IPR006218">
    <property type="entry name" value="DAHP1/KDSA"/>
</dbReference>
<feature type="domain" description="DAHP synthetase I/KDSA" evidence="9">
    <location>
        <begin position="44"/>
        <end position="338"/>
    </location>
</feature>
<dbReference type="Gene3D" id="3.20.20.70">
    <property type="entry name" value="Aldolase class I"/>
    <property type="match status" value="1"/>
</dbReference>
<evidence type="ECO:0000256" key="1">
    <source>
        <dbReference type="ARBA" id="ARBA00003726"/>
    </source>
</evidence>
<comment type="catalytic activity">
    <reaction evidence="7 8">
        <text>D-erythrose 4-phosphate + phosphoenolpyruvate + H2O = 7-phospho-2-dehydro-3-deoxy-D-arabino-heptonate + phosphate</text>
        <dbReference type="Rhea" id="RHEA:14717"/>
        <dbReference type="ChEBI" id="CHEBI:15377"/>
        <dbReference type="ChEBI" id="CHEBI:16897"/>
        <dbReference type="ChEBI" id="CHEBI:43474"/>
        <dbReference type="ChEBI" id="CHEBI:58394"/>
        <dbReference type="ChEBI" id="CHEBI:58702"/>
        <dbReference type="EC" id="2.5.1.54"/>
    </reaction>
</comment>
<comment type="similarity">
    <text evidence="3 8">Belongs to the class-I DAHP synthase family.</text>
</comment>
<dbReference type="PANTHER" id="PTHR21225:SF12">
    <property type="entry name" value="PHOSPHO-2-DEHYDRO-3-DEOXYHEPTONATE ALDOLASE, TYROSINE-INHIBITED"/>
    <property type="match status" value="1"/>
</dbReference>
<dbReference type="AlphaFoldDB" id="A0A1F7F588"/>
<dbReference type="FunFam" id="3.20.20.70:FF:000005">
    <property type="entry name" value="Phospho-2-dehydro-3-deoxyheptonate aldolase"/>
    <property type="match status" value="1"/>
</dbReference>
<keyword evidence="6 8" id="KW-0057">Aromatic amino acid biosynthesis</keyword>
<protein>
    <recommendedName>
        <fullName evidence="8">Phospho-2-dehydro-3-deoxyheptonate aldolase</fullName>
        <ecNumber evidence="8">2.5.1.54</ecNumber>
    </recommendedName>
</protein>
<evidence type="ECO:0000256" key="3">
    <source>
        <dbReference type="ARBA" id="ARBA00007985"/>
    </source>
</evidence>
<dbReference type="GO" id="GO:0003849">
    <property type="term" value="F:3-deoxy-7-phosphoheptulonate synthase activity"/>
    <property type="evidence" value="ECO:0007669"/>
    <property type="project" value="UniProtKB-EC"/>
</dbReference>
<evidence type="ECO:0000256" key="8">
    <source>
        <dbReference type="PIRNR" id="PIRNR001361"/>
    </source>
</evidence>
<dbReference type="GO" id="GO:0008652">
    <property type="term" value="P:amino acid biosynthetic process"/>
    <property type="evidence" value="ECO:0007669"/>
    <property type="project" value="UniProtKB-KW"/>
</dbReference>
<evidence type="ECO:0000256" key="5">
    <source>
        <dbReference type="ARBA" id="ARBA00022679"/>
    </source>
</evidence>
<gene>
    <name evidence="10" type="ORF">A2519_23030</name>
</gene>